<evidence type="ECO:0000313" key="3">
    <source>
        <dbReference type="Proteomes" id="UP001371218"/>
    </source>
</evidence>
<name>A0ABU9BLQ2_9BURK</name>
<reference evidence="2 3" key="1">
    <citation type="submission" date="2024-04" db="EMBL/GenBank/DDBJ databases">
        <title>Novel species of the genus Ideonella isolated from streams.</title>
        <authorList>
            <person name="Lu H."/>
        </authorList>
    </citation>
    <scope>NUCLEOTIDE SEQUENCE [LARGE SCALE GENOMIC DNA]</scope>
    <source>
        <strain evidence="2 3">DXS29W</strain>
    </source>
</reference>
<evidence type="ECO:0000256" key="1">
    <source>
        <dbReference type="SAM" id="Phobius"/>
    </source>
</evidence>
<protein>
    <submittedName>
        <fullName evidence="2">Uncharacterized protein</fullName>
    </submittedName>
</protein>
<feature type="transmembrane region" description="Helical" evidence="1">
    <location>
        <begin position="6"/>
        <end position="22"/>
    </location>
</feature>
<keyword evidence="1" id="KW-0472">Membrane</keyword>
<keyword evidence="1" id="KW-0812">Transmembrane</keyword>
<dbReference type="EMBL" id="JBBUTG010000004">
    <property type="protein sequence ID" value="MEK8030879.1"/>
    <property type="molecule type" value="Genomic_DNA"/>
</dbReference>
<feature type="transmembrane region" description="Helical" evidence="1">
    <location>
        <begin position="34"/>
        <end position="51"/>
    </location>
</feature>
<dbReference type="Proteomes" id="UP001371218">
    <property type="component" value="Unassembled WGS sequence"/>
</dbReference>
<dbReference type="RefSeq" id="WP_341425252.1">
    <property type="nucleotide sequence ID" value="NZ_JBBUTG010000004.1"/>
</dbReference>
<sequence length="52" mass="5452">MDTLTIVFVVLTASLLWVTWQAKRLGQERRDVALLAAVAGALGIGSVVSAAL</sequence>
<gene>
    <name evidence="2" type="ORF">AACH06_08650</name>
</gene>
<organism evidence="2 3">
    <name type="scientific">Ideonella lacteola</name>
    <dbReference type="NCBI Taxonomy" id="2984193"/>
    <lineage>
        <taxon>Bacteria</taxon>
        <taxon>Pseudomonadati</taxon>
        <taxon>Pseudomonadota</taxon>
        <taxon>Betaproteobacteria</taxon>
        <taxon>Burkholderiales</taxon>
        <taxon>Sphaerotilaceae</taxon>
        <taxon>Ideonella</taxon>
    </lineage>
</organism>
<keyword evidence="3" id="KW-1185">Reference proteome</keyword>
<proteinExistence type="predicted"/>
<comment type="caution">
    <text evidence="2">The sequence shown here is derived from an EMBL/GenBank/DDBJ whole genome shotgun (WGS) entry which is preliminary data.</text>
</comment>
<accession>A0ABU9BLQ2</accession>
<evidence type="ECO:0000313" key="2">
    <source>
        <dbReference type="EMBL" id="MEK8030879.1"/>
    </source>
</evidence>
<keyword evidence="1" id="KW-1133">Transmembrane helix</keyword>